<keyword evidence="2" id="KW-1185">Reference proteome</keyword>
<proteinExistence type="predicted"/>
<protein>
    <submittedName>
        <fullName evidence="1">Uncharacterized protein</fullName>
    </submittedName>
</protein>
<evidence type="ECO:0000313" key="2">
    <source>
        <dbReference type="Proteomes" id="UP000485058"/>
    </source>
</evidence>
<sequence>MASQPKMLSMPSMPKHRTCGVAMAPDKRAAARPWVPGLVPACSPGQGTPCPWLAELPALATSTAPLGAT</sequence>
<dbReference type="AlphaFoldDB" id="A0A6A0AAD7"/>
<evidence type="ECO:0000313" key="1">
    <source>
        <dbReference type="EMBL" id="GFH29626.1"/>
    </source>
</evidence>
<reference evidence="1 2" key="1">
    <citation type="submission" date="2020-02" db="EMBL/GenBank/DDBJ databases">
        <title>Draft genome sequence of Haematococcus lacustris strain NIES-144.</title>
        <authorList>
            <person name="Morimoto D."/>
            <person name="Nakagawa S."/>
            <person name="Yoshida T."/>
            <person name="Sawayama S."/>
        </authorList>
    </citation>
    <scope>NUCLEOTIDE SEQUENCE [LARGE SCALE GENOMIC DNA]</scope>
    <source>
        <strain evidence="1 2">NIES-144</strain>
    </source>
</reference>
<organism evidence="1 2">
    <name type="scientific">Haematococcus lacustris</name>
    <name type="common">Green alga</name>
    <name type="synonym">Haematococcus pluvialis</name>
    <dbReference type="NCBI Taxonomy" id="44745"/>
    <lineage>
        <taxon>Eukaryota</taxon>
        <taxon>Viridiplantae</taxon>
        <taxon>Chlorophyta</taxon>
        <taxon>core chlorophytes</taxon>
        <taxon>Chlorophyceae</taxon>
        <taxon>CS clade</taxon>
        <taxon>Chlamydomonadales</taxon>
        <taxon>Haematococcaceae</taxon>
        <taxon>Haematococcus</taxon>
    </lineage>
</organism>
<dbReference type="EMBL" id="BLLF01004443">
    <property type="protein sequence ID" value="GFH29626.1"/>
    <property type="molecule type" value="Genomic_DNA"/>
</dbReference>
<gene>
    <name evidence="1" type="ORF">HaLaN_28315</name>
</gene>
<accession>A0A6A0AAD7</accession>
<dbReference type="Proteomes" id="UP000485058">
    <property type="component" value="Unassembled WGS sequence"/>
</dbReference>
<name>A0A6A0AAD7_HAELA</name>
<comment type="caution">
    <text evidence="1">The sequence shown here is derived from an EMBL/GenBank/DDBJ whole genome shotgun (WGS) entry which is preliminary data.</text>
</comment>